<evidence type="ECO:0000256" key="3">
    <source>
        <dbReference type="ARBA" id="ARBA00012438"/>
    </source>
</evidence>
<evidence type="ECO:0000256" key="9">
    <source>
        <dbReference type="ARBA" id="ARBA00022840"/>
    </source>
</evidence>
<evidence type="ECO:0000256" key="12">
    <source>
        <dbReference type="ARBA" id="ARBA00023136"/>
    </source>
</evidence>
<dbReference type="PRINTS" id="PR00344">
    <property type="entry name" value="BCTRLSENSOR"/>
</dbReference>
<dbReference type="AlphaFoldDB" id="A0ABC9PYW0"/>
<keyword evidence="6 15" id="KW-0812">Transmembrane</keyword>
<dbReference type="GO" id="GO:0005524">
    <property type="term" value="F:ATP binding"/>
    <property type="evidence" value="ECO:0007669"/>
    <property type="project" value="UniProtKB-KW"/>
</dbReference>
<dbReference type="SMART" id="SM00387">
    <property type="entry name" value="HATPase_c"/>
    <property type="match status" value="1"/>
</dbReference>
<dbReference type="PANTHER" id="PTHR45453">
    <property type="entry name" value="PHOSPHATE REGULON SENSOR PROTEIN PHOR"/>
    <property type="match status" value="1"/>
</dbReference>
<dbReference type="InterPro" id="IPR050351">
    <property type="entry name" value="BphY/WalK/GraS-like"/>
</dbReference>
<dbReference type="PANTHER" id="PTHR45453:SF2">
    <property type="entry name" value="HISTIDINE KINASE"/>
    <property type="match status" value="1"/>
</dbReference>
<keyword evidence="12 15" id="KW-0472">Membrane</keyword>
<evidence type="ECO:0000256" key="4">
    <source>
        <dbReference type="ARBA" id="ARBA00022475"/>
    </source>
</evidence>
<reference evidence="17 18" key="1">
    <citation type="journal article" date="2012" name="MBio">
        <title>Identification of a highly transmissible animal-independent Staphylococcus aureus ST398 clone with distinct genomic and cell adhesion properties.</title>
        <authorList>
            <person name="Uhlemann A.C."/>
            <person name="Porcella S.F."/>
            <person name="Trivedi S."/>
            <person name="Sullivan S.B."/>
            <person name="Hafer C."/>
            <person name="Kennedy A.D."/>
            <person name="Barbian K.D."/>
            <person name="McCarthy A.J."/>
            <person name="Street C."/>
            <person name="Hirschberg D.L."/>
            <person name="Lipkin W.I."/>
            <person name="Lindsay J.A."/>
            <person name="DeLeo F.R."/>
            <person name="Lowy F.D."/>
        </authorList>
    </citation>
    <scope>NUCLEOTIDE SEQUENCE [LARGE SCALE GENOMIC DNA]</scope>
    <source>
        <strain evidence="17 18">DR10</strain>
    </source>
</reference>
<evidence type="ECO:0000256" key="1">
    <source>
        <dbReference type="ARBA" id="ARBA00000085"/>
    </source>
</evidence>
<evidence type="ECO:0000256" key="8">
    <source>
        <dbReference type="ARBA" id="ARBA00022777"/>
    </source>
</evidence>
<dbReference type="Gene3D" id="3.30.565.10">
    <property type="entry name" value="Histidine kinase-like ATPase, C-terminal domain"/>
    <property type="match status" value="1"/>
</dbReference>
<keyword evidence="11" id="KW-0902">Two-component regulatory system</keyword>
<organism evidence="17 18">
    <name type="scientific">Staphylococcus aureus subsp. aureus DR10</name>
    <dbReference type="NCBI Taxonomy" id="1155079"/>
    <lineage>
        <taxon>Bacteria</taxon>
        <taxon>Bacillati</taxon>
        <taxon>Bacillota</taxon>
        <taxon>Bacilli</taxon>
        <taxon>Bacillales</taxon>
        <taxon>Staphylococcaceae</taxon>
        <taxon>Staphylococcus</taxon>
    </lineage>
</organism>
<evidence type="ECO:0000256" key="13">
    <source>
        <dbReference type="ARBA" id="ARBA00042987"/>
    </source>
</evidence>
<evidence type="ECO:0000313" key="17">
    <source>
        <dbReference type="EMBL" id="EIA13756.1"/>
    </source>
</evidence>
<evidence type="ECO:0000256" key="6">
    <source>
        <dbReference type="ARBA" id="ARBA00022692"/>
    </source>
</evidence>
<gene>
    <name evidence="17" type="ORF">ST398NM02_2673</name>
</gene>
<feature type="transmembrane region" description="Helical" evidence="15">
    <location>
        <begin position="32"/>
        <end position="49"/>
    </location>
</feature>
<protein>
    <recommendedName>
        <fullName evidence="3">histidine kinase</fullName>
        <ecNumber evidence="3">2.7.13.3</ecNumber>
    </recommendedName>
    <alternativeName>
        <fullName evidence="13">Glycopeptide resistance-associated protein S</fullName>
    </alternativeName>
</protein>
<dbReference type="EMBL" id="AIDT01000012">
    <property type="protein sequence ID" value="EIA13756.1"/>
    <property type="molecule type" value="Genomic_DNA"/>
</dbReference>
<evidence type="ECO:0000313" key="18">
    <source>
        <dbReference type="Proteomes" id="UP000003093"/>
    </source>
</evidence>
<comment type="catalytic activity">
    <reaction evidence="1">
        <text>ATP + protein L-histidine = ADP + protein N-phospho-L-histidine.</text>
        <dbReference type="EC" id="2.7.13.3"/>
    </reaction>
</comment>
<evidence type="ECO:0000256" key="15">
    <source>
        <dbReference type="SAM" id="Phobius"/>
    </source>
</evidence>
<keyword evidence="9" id="KW-0067">ATP-binding</keyword>
<dbReference type="Proteomes" id="UP000003093">
    <property type="component" value="Unassembled WGS sequence"/>
</dbReference>
<keyword evidence="7" id="KW-0547">Nucleotide-binding</keyword>
<dbReference type="InterPro" id="IPR036890">
    <property type="entry name" value="HATPase_C_sf"/>
</dbReference>
<keyword evidence="10 15" id="KW-1133">Transmembrane helix</keyword>
<name>A0ABC9PYW0_STAA5</name>
<dbReference type="EC" id="2.7.13.3" evidence="3"/>
<dbReference type="InterPro" id="IPR005467">
    <property type="entry name" value="His_kinase_dom"/>
</dbReference>
<keyword evidence="4" id="KW-1003">Cell membrane</keyword>
<comment type="caution">
    <text evidence="17">The sequence shown here is derived from an EMBL/GenBank/DDBJ whole genome shotgun (WGS) entry which is preliminary data.</text>
</comment>
<evidence type="ECO:0000256" key="7">
    <source>
        <dbReference type="ARBA" id="ARBA00022741"/>
    </source>
</evidence>
<evidence type="ECO:0000256" key="5">
    <source>
        <dbReference type="ARBA" id="ARBA00022679"/>
    </source>
</evidence>
<dbReference type="SUPFAM" id="SSF55874">
    <property type="entry name" value="ATPase domain of HSP90 chaperone/DNA topoisomerase II/histidine kinase"/>
    <property type="match status" value="1"/>
</dbReference>
<proteinExistence type="predicted"/>
<feature type="domain" description="Histidine kinase" evidence="16">
    <location>
        <begin position="115"/>
        <end position="316"/>
    </location>
</feature>
<keyword evidence="14" id="KW-0175">Coiled coil</keyword>
<dbReference type="Pfam" id="PF02518">
    <property type="entry name" value="HATPase_c"/>
    <property type="match status" value="1"/>
</dbReference>
<evidence type="ECO:0000256" key="10">
    <source>
        <dbReference type="ARBA" id="ARBA00022989"/>
    </source>
</evidence>
<keyword evidence="5 17" id="KW-0808">Transferase</keyword>
<dbReference type="GO" id="GO:0000160">
    <property type="term" value="P:phosphorelay signal transduction system"/>
    <property type="evidence" value="ECO:0007669"/>
    <property type="project" value="UniProtKB-KW"/>
</dbReference>
<evidence type="ECO:0000259" key="16">
    <source>
        <dbReference type="PROSITE" id="PS50109"/>
    </source>
</evidence>
<dbReference type="FunFam" id="3.30.565.10:FF:000122">
    <property type="entry name" value="Sensor histidine kinase"/>
    <property type="match status" value="1"/>
</dbReference>
<sequence>MALMILSLQRKMSDIKYRVNAMTFLKSITQEIAIVIVIFALFGLMFYLYHLPLEAYLLALGVILLLLLIFIGIKYLSFVKTISQQQQIENLENALYQLKNEQIEYKNDVESYFLTWVHQMKTPITAAQLLLERDEPNVVNRVRQEVIQIDNYTSLALSYLKLLNETSDISVTKISINNIIRPIIMKYSIQFIDQKTKIHYEPCHHEVLTDVRWTSLMIEQLINNALKYARGKDIWIEFDEQSNQLYVKDNGIGISEADLPKIFDKGYSGYNGQRQSNSSGIGLFIVKQISTHTNHPVSVVSKQNEGTTFTIQFPDE</sequence>
<dbReference type="InterPro" id="IPR004358">
    <property type="entry name" value="Sig_transdc_His_kin-like_C"/>
</dbReference>
<accession>A0ABC9PYW0</accession>
<evidence type="ECO:0000256" key="2">
    <source>
        <dbReference type="ARBA" id="ARBA00004651"/>
    </source>
</evidence>
<dbReference type="PROSITE" id="PS50109">
    <property type="entry name" value="HIS_KIN"/>
    <property type="match status" value="1"/>
</dbReference>
<comment type="subcellular location">
    <subcellularLocation>
        <location evidence="2">Cell membrane</location>
        <topology evidence="2">Multi-pass membrane protein</topology>
    </subcellularLocation>
</comment>
<keyword evidence="8 17" id="KW-0418">Kinase</keyword>
<dbReference type="GO" id="GO:0005886">
    <property type="term" value="C:plasma membrane"/>
    <property type="evidence" value="ECO:0007669"/>
    <property type="project" value="UniProtKB-SubCell"/>
</dbReference>
<evidence type="ECO:0000256" key="14">
    <source>
        <dbReference type="SAM" id="Coils"/>
    </source>
</evidence>
<feature type="coiled-coil region" evidence="14">
    <location>
        <begin position="81"/>
        <end position="108"/>
    </location>
</feature>
<evidence type="ECO:0000256" key="11">
    <source>
        <dbReference type="ARBA" id="ARBA00023012"/>
    </source>
</evidence>
<dbReference type="GO" id="GO:0004673">
    <property type="term" value="F:protein histidine kinase activity"/>
    <property type="evidence" value="ECO:0007669"/>
    <property type="project" value="UniProtKB-EC"/>
</dbReference>
<dbReference type="InterPro" id="IPR003594">
    <property type="entry name" value="HATPase_dom"/>
</dbReference>
<feature type="transmembrane region" description="Helical" evidence="15">
    <location>
        <begin position="55"/>
        <end position="76"/>
    </location>
</feature>